<accession>A0AAV5U939</accession>
<feature type="non-terminal residue" evidence="2">
    <location>
        <position position="123"/>
    </location>
</feature>
<gene>
    <name evidence="2" type="ORF">PENTCL1PPCAC_25554</name>
</gene>
<protein>
    <recommendedName>
        <fullName evidence="4">BZIP domain-containing protein</fullName>
    </recommendedName>
</protein>
<organism evidence="2 3">
    <name type="scientific">Pristionchus entomophagus</name>
    <dbReference type="NCBI Taxonomy" id="358040"/>
    <lineage>
        <taxon>Eukaryota</taxon>
        <taxon>Metazoa</taxon>
        <taxon>Ecdysozoa</taxon>
        <taxon>Nematoda</taxon>
        <taxon>Chromadorea</taxon>
        <taxon>Rhabditida</taxon>
        <taxon>Rhabditina</taxon>
        <taxon>Diplogasteromorpha</taxon>
        <taxon>Diplogasteroidea</taxon>
        <taxon>Neodiplogasteridae</taxon>
        <taxon>Pristionchus</taxon>
    </lineage>
</organism>
<sequence>APPGFTPSGGEMIEMEQSRVKGRDEPDLNSFPIRASGVRLSHPDLLASRGINPLSPALFLPPPSITEETTTSIAETKKKGVKQIELPQEKSVHFDAREIARRRKELKRRLEKKKKQRSILIEN</sequence>
<name>A0AAV5U939_9BILA</name>
<dbReference type="EMBL" id="BTSX01000006">
    <property type="protein sequence ID" value="GMT03380.1"/>
    <property type="molecule type" value="Genomic_DNA"/>
</dbReference>
<feature type="non-terminal residue" evidence="2">
    <location>
        <position position="1"/>
    </location>
</feature>
<evidence type="ECO:0000313" key="3">
    <source>
        <dbReference type="Proteomes" id="UP001432027"/>
    </source>
</evidence>
<reference evidence="2" key="1">
    <citation type="submission" date="2023-10" db="EMBL/GenBank/DDBJ databases">
        <title>Genome assembly of Pristionchus species.</title>
        <authorList>
            <person name="Yoshida K."/>
            <person name="Sommer R.J."/>
        </authorList>
    </citation>
    <scope>NUCLEOTIDE SEQUENCE</scope>
    <source>
        <strain evidence="2">RS0144</strain>
    </source>
</reference>
<evidence type="ECO:0000256" key="1">
    <source>
        <dbReference type="SAM" id="Coils"/>
    </source>
</evidence>
<proteinExistence type="predicted"/>
<evidence type="ECO:0008006" key="4">
    <source>
        <dbReference type="Google" id="ProtNLM"/>
    </source>
</evidence>
<feature type="coiled-coil region" evidence="1">
    <location>
        <begin position="96"/>
        <end position="123"/>
    </location>
</feature>
<dbReference type="AlphaFoldDB" id="A0AAV5U939"/>
<keyword evidence="3" id="KW-1185">Reference proteome</keyword>
<dbReference type="Proteomes" id="UP001432027">
    <property type="component" value="Unassembled WGS sequence"/>
</dbReference>
<keyword evidence="1" id="KW-0175">Coiled coil</keyword>
<evidence type="ECO:0000313" key="2">
    <source>
        <dbReference type="EMBL" id="GMT03380.1"/>
    </source>
</evidence>
<comment type="caution">
    <text evidence="2">The sequence shown here is derived from an EMBL/GenBank/DDBJ whole genome shotgun (WGS) entry which is preliminary data.</text>
</comment>